<accession>A0ABN9EFK5</accession>
<protein>
    <submittedName>
        <fullName evidence="1">Uncharacterized protein</fullName>
    </submittedName>
</protein>
<dbReference type="EMBL" id="CATNWA010015465">
    <property type="protein sequence ID" value="CAI9583664.1"/>
    <property type="molecule type" value="Genomic_DNA"/>
</dbReference>
<gene>
    <name evidence="1" type="ORF">SPARVUS_LOCUS9850007</name>
</gene>
<dbReference type="Proteomes" id="UP001162483">
    <property type="component" value="Unassembled WGS sequence"/>
</dbReference>
<evidence type="ECO:0000313" key="1">
    <source>
        <dbReference type="EMBL" id="CAI9583664.1"/>
    </source>
</evidence>
<evidence type="ECO:0000313" key="2">
    <source>
        <dbReference type="Proteomes" id="UP001162483"/>
    </source>
</evidence>
<feature type="non-terminal residue" evidence="1">
    <location>
        <position position="68"/>
    </location>
</feature>
<organism evidence="1 2">
    <name type="scientific">Staurois parvus</name>
    <dbReference type="NCBI Taxonomy" id="386267"/>
    <lineage>
        <taxon>Eukaryota</taxon>
        <taxon>Metazoa</taxon>
        <taxon>Chordata</taxon>
        <taxon>Craniata</taxon>
        <taxon>Vertebrata</taxon>
        <taxon>Euteleostomi</taxon>
        <taxon>Amphibia</taxon>
        <taxon>Batrachia</taxon>
        <taxon>Anura</taxon>
        <taxon>Neobatrachia</taxon>
        <taxon>Ranoidea</taxon>
        <taxon>Ranidae</taxon>
        <taxon>Staurois</taxon>
    </lineage>
</organism>
<keyword evidence="2" id="KW-1185">Reference proteome</keyword>
<proteinExistence type="predicted"/>
<name>A0ABN9EFK5_9NEOB</name>
<sequence length="68" mass="7831">MADCRSELLVAESTRWPALVLQPTRQMSPTTFGESIPDRTISTRYTIPPFKMLKLYRDSKNEDLVTIN</sequence>
<reference evidence="1" key="1">
    <citation type="submission" date="2023-05" db="EMBL/GenBank/DDBJ databases">
        <authorList>
            <person name="Stuckert A."/>
        </authorList>
    </citation>
    <scope>NUCLEOTIDE SEQUENCE</scope>
</reference>
<comment type="caution">
    <text evidence="1">The sequence shown here is derived from an EMBL/GenBank/DDBJ whole genome shotgun (WGS) entry which is preliminary data.</text>
</comment>